<dbReference type="OrthoDB" id="275154at2157"/>
<dbReference type="InterPro" id="IPR017853">
    <property type="entry name" value="GH"/>
</dbReference>
<sequence>MARDSAIGPPLHPYESKNSIQSPPFAAGNSSGNRRRWRRRNADNGLEQPGTVLDALSAAAVLDIFNHYSDILTMSNIAQTVNVLQCLIETDADEAWARPTYRVFDLYAPHKGNEAVQTSVETPVRDLEDDQERPLVGASASTAGDEAYVTVTNLDCRETHTVEVSLEGMALEPDAVDAEILFEDQAPETEVDADTAATDAADNLDVTADSGSLIADLPSSTVAGISIK</sequence>
<dbReference type="Gene3D" id="2.60.40.1180">
    <property type="entry name" value="Golgi alpha-mannosidase II"/>
    <property type="match status" value="1"/>
</dbReference>
<dbReference type="GO" id="GO:0046373">
    <property type="term" value="P:L-arabinose metabolic process"/>
    <property type="evidence" value="ECO:0007669"/>
    <property type="project" value="InterPro"/>
</dbReference>
<reference evidence="4" key="1">
    <citation type="submission" date="2019-05" db="EMBL/GenBank/DDBJ databases">
        <title>Genome sequence and methylation pattern of the halophilic Archaeon Natrinema versiforme BOL5-4.</title>
        <authorList>
            <person name="DasSarma P."/>
            <person name="Anton B.P."/>
            <person name="DasSarma S.L."/>
            <person name="Martinez F.L."/>
            <person name="Guzman D."/>
            <person name="Roberts R.J."/>
            <person name="DasSarma S."/>
        </authorList>
    </citation>
    <scope>NUCLEOTIDE SEQUENCE [LARGE SCALE GENOMIC DNA]</scope>
    <source>
        <strain evidence="4">BOL5-4</strain>
        <plasmid evidence="4">pnve414</plasmid>
    </source>
</reference>
<keyword evidence="3" id="KW-0614">Plasmid</keyword>
<dbReference type="SUPFAM" id="SSF51011">
    <property type="entry name" value="Glycosyl hydrolase domain"/>
    <property type="match status" value="1"/>
</dbReference>
<dbReference type="GO" id="GO:0046556">
    <property type="term" value="F:alpha-L-arabinofuranosidase activity"/>
    <property type="evidence" value="ECO:0007669"/>
    <property type="project" value="UniProtKB-EC"/>
</dbReference>
<feature type="domain" description="Alpha-L-arabinofuranosidase C-terminal" evidence="2">
    <location>
        <begin position="37"/>
        <end position="221"/>
    </location>
</feature>
<name>A0A4V1G0E3_9EURY</name>
<dbReference type="GO" id="GO:0000272">
    <property type="term" value="P:polysaccharide catabolic process"/>
    <property type="evidence" value="ECO:0007669"/>
    <property type="project" value="TreeGrafter"/>
</dbReference>
<gene>
    <name evidence="3" type="ORF">FEJ81_22575</name>
</gene>
<evidence type="ECO:0000256" key="1">
    <source>
        <dbReference type="SAM" id="MobiDB-lite"/>
    </source>
</evidence>
<dbReference type="InterPro" id="IPR013780">
    <property type="entry name" value="Glyco_hydro_b"/>
</dbReference>
<dbReference type="Pfam" id="PF06964">
    <property type="entry name" value="Alpha-L-AF_C"/>
    <property type="match status" value="1"/>
</dbReference>
<geneLocation type="plasmid" evidence="4">
    <name>pnve414</name>
</geneLocation>
<protein>
    <recommendedName>
        <fullName evidence="2">Alpha-L-arabinofuranosidase C-terminal domain-containing protein</fullName>
    </recommendedName>
</protein>
<proteinExistence type="predicted"/>
<feature type="region of interest" description="Disordered" evidence="1">
    <location>
        <begin position="1"/>
        <end position="36"/>
    </location>
</feature>
<feature type="compositionally biased region" description="Polar residues" evidence="1">
    <location>
        <begin position="16"/>
        <end position="32"/>
    </location>
</feature>
<accession>A0A4V1G0E3</accession>
<dbReference type="EMBL" id="CP040332">
    <property type="protein sequence ID" value="QCS45046.1"/>
    <property type="molecule type" value="Genomic_DNA"/>
</dbReference>
<dbReference type="AlphaFoldDB" id="A0A4V1G0E3"/>
<evidence type="ECO:0000313" key="3">
    <source>
        <dbReference type="EMBL" id="QCS45046.1"/>
    </source>
</evidence>
<dbReference type="Proteomes" id="UP000302218">
    <property type="component" value="Plasmid pNVE414"/>
</dbReference>
<dbReference type="InterPro" id="IPR010720">
    <property type="entry name" value="Alpha-L-AF_C"/>
</dbReference>
<dbReference type="PANTHER" id="PTHR43576">
    <property type="entry name" value="ALPHA-L-ARABINOFURANOSIDASE C-RELATED"/>
    <property type="match status" value="1"/>
</dbReference>
<dbReference type="SUPFAM" id="SSF51445">
    <property type="entry name" value="(Trans)glycosidases"/>
    <property type="match status" value="1"/>
</dbReference>
<evidence type="ECO:0000259" key="2">
    <source>
        <dbReference type="SMART" id="SM00813"/>
    </source>
</evidence>
<dbReference type="KEGG" id="nvr:FEJ81_22575"/>
<dbReference type="SMART" id="SM00813">
    <property type="entry name" value="Alpha-L-AF_C"/>
    <property type="match status" value="1"/>
</dbReference>
<organism evidence="3 4">
    <name type="scientific">Natrinema versiforme</name>
    <dbReference type="NCBI Taxonomy" id="88724"/>
    <lineage>
        <taxon>Archaea</taxon>
        <taxon>Methanobacteriati</taxon>
        <taxon>Methanobacteriota</taxon>
        <taxon>Stenosarchaea group</taxon>
        <taxon>Halobacteria</taxon>
        <taxon>Halobacteriales</taxon>
        <taxon>Natrialbaceae</taxon>
        <taxon>Natrinema</taxon>
    </lineage>
</organism>
<dbReference type="PANTHER" id="PTHR43576:SF2">
    <property type="entry name" value="INTRACELLULAR EXO-ALPHA-L-ARABINOFURANOSIDASE 2"/>
    <property type="match status" value="1"/>
</dbReference>
<dbReference type="Gene3D" id="3.20.20.80">
    <property type="entry name" value="Glycosidases"/>
    <property type="match status" value="1"/>
</dbReference>
<evidence type="ECO:0000313" key="4">
    <source>
        <dbReference type="Proteomes" id="UP000302218"/>
    </source>
</evidence>